<organism evidence="2 3">
    <name type="scientific">Algoriphagus taiwanensis</name>
    <dbReference type="NCBI Taxonomy" id="1445656"/>
    <lineage>
        <taxon>Bacteria</taxon>
        <taxon>Pseudomonadati</taxon>
        <taxon>Bacteroidota</taxon>
        <taxon>Cytophagia</taxon>
        <taxon>Cytophagales</taxon>
        <taxon>Cyclobacteriaceae</taxon>
        <taxon>Algoriphagus</taxon>
    </lineage>
</organism>
<protein>
    <recommendedName>
        <fullName evidence="4">DUF998 domain-containing protein</fullName>
    </recommendedName>
</protein>
<keyword evidence="1" id="KW-0812">Transmembrane</keyword>
<evidence type="ECO:0000313" key="3">
    <source>
        <dbReference type="Proteomes" id="UP001307705"/>
    </source>
</evidence>
<evidence type="ECO:0000256" key="1">
    <source>
        <dbReference type="SAM" id="Phobius"/>
    </source>
</evidence>
<evidence type="ECO:0008006" key="4">
    <source>
        <dbReference type="Google" id="ProtNLM"/>
    </source>
</evidence>
<sequence>MRIDELLYHAFFERDFYYIKLIVFFGLVGLIGFLFLSKEDKTNPTLLYSLGILILTAFYEFFASILAAQGIDNHWVYNIFNGHIGAILFLLLIRSLLKKKAHRKVVLYFSGALLVISGALHFIGIASLHDGGEYIALVNTVFILSSCGLYFFELITMDEFLAINPLKSFSFWVTTTILFYISSSFMIYISYVYLYTHHLEVYYMVYEIPRHMALLCNLLLCFGIYSYVLKQRFELETIHV</sequence>
<feature type="transmembrane region" description="Helical" evidence="1">
    <location>
        <begin position="16"/>
        <end position="36"/>
    </location>
</feature>
<keyword evidence="1" id="KW-1133">Transmembrane helix</keyword>
<feature type="transmembrane region" description="Helical" evidence="1">
    <location>
        <begin position="211"/>
        <end position="229"/>
    </location>
</feature>
<feature type="transmembrane region" description="Helical" evidence="1">
    <location>
        <begin position="169"/>
        <end position="191"/>
    </location>
</feature>
<name>A0ABQ6Q1N7_9BACT</name>
<dbReference type="EMBL" id="BTPE01000007">
    <property type="protein sequence ID" value="GMQ34091.1"/>
    <property type="molecule type" value="Genomic_DNA"/>
</dbReference>
<feature type="transmembrane region" description="Helical" evidence="1">
    <location>
        <begin position="105"/>
        <end position="128"/>
    </location>
</feature>
<feature type="transmembrane region" description="Helical" evidence="1">
    <location>
        <begin position="134"/>
        <end position="157"/>
    </location>
</feature>
<proteinExistence type="predicted"/>
<keyword evidence="1" id="KW-0472">Membrane</keyword>
<gene>
    <name evidence="2" type="ORF">Ataiwa_23630</name>
</gene>
<accession>A0ABQ6Q1N7</accession>
<feature type="transmembrane region" description="Helical" evidence="1">
    <location>
        <begin position="48"/>
        <end position="69"/>
    </location>
</feature>
<dbReference type="Proteomes" id="UP001307705">
    <property type="component" value="Unassembled WGS sequence"/>
</dbReference>
<feature type="transmembrane region" description="Helical" evidence="1">
    <location>
        <begin position="75"/>
        <end position="93"/>
    </location>
</feature>
<evidence type="ECO:0000313" key="2">
    <source>
        <dbReference type="EMBL" id="GMQ34091.1"/>
    </source>
</evidence>
<keyword evidence="3" id="KW-1185">Reference proteome</keyword>
<reference evidence="2 3" key="1">
    <citation type="submission" date="2023-08" db="EMBL/GenBank/DDBJ databases">
        <title>Draft genome sequence of Algoriphagus taiwanensis.</title>
        <authorList>
            <person name="Takatani N."/>
            <person name="Hosokawa M."/>
            <person name="Sawabe T."/>
        </authorList>
    </citation>
    <scope>NUCLEOTIDE SEQUENCE [LARGE SCALE GENOMIC DNA]</scope>
    <source>
        <strain evidence="2 3">JCM 19755</strain>
    </source>
</reference>
<comment type="caution">
    <text evidence="2">The sequence shown here is derived from an EMBL/GenBank/DDBJ whole genome shotgun (WGS) entry which is preliminary data.</text>
</comment>
<dbReference type="RefSeq" id="WP_338228923.1">
    <property type="nucleotide sequence ID" value="NZ_BTPE01000007.1"/>
</dbReference>